<dbReference type="PATRIC" id="fig|662479.7.peg.1222"/>
<dbReference type="AlphaFoldDB" id="M0IIY5"/>
<dbReference type="Gene3D" id="1.25.10.10">
    <property type="entry name" value="Leucine-rich Repeat Variant"/>
    <property type="match status" value="2"/>
</dbReference>
<reference evidence="2 3" key="1">
    <citation type="journal article" date="2014" name="PLoS Genet.">
        <title>Phylogenetically driven sequencing of extremely halophilic archaea reveals strategies for static and dynamic osmo-response.</title>
        <authorList>
            <person name="Becker E.A."/>
            <person name="Seitzer P.M."/>
            <person name="Tritt A."/>
            <person name="Larsen D."/>
            <person name="Krusor M."/>
            <person name="Yao A.I."/>
            <person name="Wu D."/>
            <person name="Madern D."/>
            <person name="Eisen J.A."/>
            <person name="Darling A.E."/>
            <person name="Facciotti M.T."/>
        </authorList>
    </citation>
    <scope>NUCLEOTIDE SEQUENCE [LARGE SCALE GENOMIC DNA]</scope>
    <source>
        <strain evidence="2 3">ATCC BAA-1512</strain>
    </source>
</reference>
<sequence>MDKSGRPSTTDRLRTQIEAGEYEHITASLERLEGAEGRAKQEALRQLRAVGNEKLRAISEHSPALTPFLVDDERPVRLATAKLFVALAEVRAERLDAVVPALADRLADEEEFYYVRARSAEALGYIARAHPEMVASPETLADLRVGLSFDEPEVKEKLAKALEYVAGGDPRRLRHHVPTLGDHLSDENELVRYHLATALVIVGCEYPERLAAVTDALGARLVDENAFIRGRAAEALGVFARRACEACDERALPTATLGEMATDDEEESFAANRARFAREAVDATGKPASSDEIGSVSGVRATTSEAVDEITAPETDGECPLCGFELPRDGPKMCPQCGAPY</sequence>
<dbReference type="EMBL" id="AOLN01000010">
    <property type="protein sequence ID" value="ELZ95828.1"/>
    <property type="molecule type" value="Genomic_DNA"/>
</dbReference>
<dbReference type="InterPro" id="IPR011989">
    <property type="entry name" value="ARM-like"/>
</dbReference>
<evidence type="ECO:0000313" key="2">
    <source>
        <dbReference type="EMBL" id="ELZ95828.1"/>
    </source>
</evidence>
<keyword evidence="3" id="KW-1185">Reference proteome</keyword>
<dbReference type="RefSeq" id="WP_008319255.1">
    <property type="nucleotide sequence ID" value="NZ_AOLN01000010.1"/>
</dbReference>
<evidence type="ECO:0000256" key="1">
    <source>
        <dbReference type="SAM" id="MobiDB-lite"/>
    </source>
</evidence>
<evidence type="ECO:0000313" key="3">
    <source>
        <dbReference type="Proteomes" id="UP000011550"/>
    </source>
</evidence>
<dbReference type="InterPro" id="IPR016024">
    <property type="entry name" value="ARM-type_fold"/>
</dbReference>
<feature type="region of interest" description="Disordered" evidence="1">
    <location>
        <begin position="282"/>
        <end position="312"/>
    </location>
</feature>
<accession>M0IIY5</accession>
<dbReference type="CDD" id="cd00350">
    <property type="entry name" value="rubredoxin_like"/>
    <property type="match status" value="1"/>
</dbReference>
<gene>
    <name evidence="2" type="ORF">C440_06047</name>
</gene>
<dbReference type="Proteomes" id="UP000011550">
    <property type="component" value="Unassembled WGS sequence"/>
</dbReference>
<protein>
    <submittedName>
        <fullName evidence="2">Uncharacterized protein</fullName>
    </submittedName>
</protein>
<organism evidence="2 3">
    <name type="scientific">Haloferax mucosum ATCC BAA-1512</name>
    <dbReference type="NCBI Taxonomy" id="662479"/>
    <lineage>
        <taxon>Archaea</taxon>
        <taxon>Methanobacteriati</taxon>
        <taxon>Methanobacteriota</taxon>
        <taxon>Stenosarchaea group</taxon>
        <taxon>Halobacteria</taxon>
        <taxon>Halobacteriales</taxon>
        <taxon>Haloferacaceae</taxon>
        <taxon>Haloferax</taxon>
    </lineage>
</organism>
<dbReference type="STRING" id="662479.C440_06047"/>
<proteinExistence type="predicted"/>
<dbReference type="SUPFAM" id="SSF48371">
    <property type="entry name" value="ARM repeat"/>
    <property type="match status" value="1"/>
</dbReference>
<dbReference type="OrthoDB" id="169052at2157"/>
<comment type="caution">
    <text evidence="2">The sequence shown here is derived from an EMBL/GenBank/DDBJ whole genome shotgun (WGS) entry which is preliminary data.</text>
</comment>
<name>M0IIY5_9EURY</name>